<dbReference type="PANTHER" id="PTHR11686:SF54">
    <property type="entry name" value="GLUTATHIONE HYDROLASE 7"/>
    <property type="match status" value="1"/>
</dbReference>
<dbReference type="GO" id="GO:0005886">
    <property type="term" value="C:plasma membrane"/>
    <property type="evidence" value="ECO:0007669"/>
    <property type="project" value="TreeGrafter"/>
</dbReference>
<dbReference type="Gene3D" id="3.60.20.40">
    <property type="match status" value="1"/>
</dbReference>
<dbReference type="Gene3D" id="1.10.246.130">
    <property type="match status" value="1"/>
</dbReference>
<evidence type="ECO:0000313" key="4">
    <source>
        <dbReference type="EMBL" id="KAK2862521.1"/>
    </source>
</evidence>
<comment type="similarity">
    <text evidence="1">Belongs to the gamma-glutamyltransferase family.</text>
</comment>
<dbReference type="InterPro" id="IPR043138">
    <property type="entry name" value="GGT_lsub"/>
</dbReference>
<feature type="binding site" evidence="2">
    <location>
        <position position="535"/>
    </location>
    <ligand>
        <name>L-glutamate</name>
        <dbReference type="ChEBI" id="CHEBI:29985"/>
    </ligand>
</feature>
<feature type="binding site" evidence="2">
    <location>
        <position position="484"/>
    </location>
    <ligand>
        <name>L-glutamate</name>
        <dbReference type="ChEBI" id="CHEBI:29985"/>
    </ligand>
</feature>
<dbReference type="GO" id="GO:0036374">
    <property type="term" value="F:glutathione hydrolase activity"/>
    <property type="evidence" value="ECO:0007669"/>
    <property type="project" value="UniProtKB-UniRule"/>
</dbReference>
<dbReference type="GO" id="GO:0103068">
    <property type="term" value="F:leukotriene C4 gamma-glutamyl transferase activity"/>
    <property type="evidence" value="ECO:0007669"/>
    <property type="project" value="UniProtKB-EC"/>
</dbReference>
<keyword evidence="3" id="KW-0012">Acyltransferase</keyword>
<comment type="catalytic activity">
    <reaction evidence="3">
        <text>an S-substituted glutathione + H2O = an S-substituted L-cysteinylglycine + L-glutamate</text>
        <dbReference type="Rhea" id="RHEA:59468"/>
        <dbReference type="ChEBI" id="CHEBI:15377"/>
        <dbReference type="ChEBI" id="CHEBI:29985"/>
        <dbReference type="ChEBI" id="CHEBI:90779"/>
        <dbReference type="ChEBI" id="CHEBI:143103"/>
        <dbReference type="EC" id="3.4.19.13"/>
    </reaction>
</comment>
<dbReference type="EC" id="2.3.2.2" evidence="3"/>
<dbReference type="Proteomes" id="UP001187415">
    <property type="component" value="Unassembled WGS sequence"/>
</dbReference>
<keyword evidence="5" id="KW-1185">Reference proteome</keyword>
<dbReference type="EC" id="3.4.19.13" evidence="3"/>
<dbReference type="EMBL" id="JAUPFM010000001">
    <property type="protein sequence ID" value="KAK2862521.1"/>
    <property type="molecule type" value="Genomic_DNA"/>
</dbReference>
<evidence type="ECO:0000313" key="5">
    <source>
        <dbReference type="Proteomes" id="UP001187415"/>
    </source>
</evidence>
<accession>A0AA88NLT9</accession>
<dbReference type="Pfam" id="PF01019">
    <property type="entry name" value="G_glu_transpept"/>
    <property type="match status" value="1"/>
</dbReference>
<dbReference type="SUPFAM" id="SSF56235">
    <property type="entry name" value="N-terminal nucleophile aminohydrolases (Ntn hydrolases)"/>
    <property type="match status" value="1"/>
</dbReference>
<keyword evidence="3" id="KW-1133">Transmembrane helix</keyword>
<keyword evidence="3" id="KW-0808">Transferase</keyword>
<keyword evidence="3" id="KW-0472">Membrane</keyword>
<comment type="caution">
    <text evidence="4">The sequence shown here is derived from an EMBL/GenBank/DDBJ whole genome shotgun (WGS) entry which is preliminary data.</text>
</comment>
<comment type="catalytic activity">
    <reaction evidence="3">
        <text>an N-terminal (5-L-glutamyl)-[peptide] + an alpha-amino acid = 5-L-glutamyl amino acid + an N-terminal L-alpha-aminoacyl-[peptide]</text>
        <dbReference type="Rhea" id="RHEA:23904"/>
        <dbReference type="Rhea" id="RHEA-COMP:9780"/>
        <dbReference type="Rhea" id="RHEA-COMP:9795"/>
        <dbReference type="ChEBI" id="CHEBI:77644"/>
        <dbReference type="ChEBI" id="CHEBI:78597"/>
        <dbReference type="ChEBI" id="CHEBI:78599"/>
        <dbReference type="ChEBI" id="CHEBI:78608"/>
        <dbReference type="EC" id="2.3.2.2"/>
    </reaction>
</comment>
<evidence type="ECO:0000256" key="1">
    <source>
        <dbReference type="ARBA" id="ARBA00009381"/>
    </source>
</evidence>
<organism evidence="4 5">
    <name type="scientific">Channa striata</name>
    <name type="common">Snakehead murrel</name>
    <name type="synonym">Ophicephalus striatus</name>
    <dbReference type="NCBI Taxonomy" id="64152"/>
    <lineage>
        <taxon>Eukaryota</taxon>
        <taxon>Metazoa</taxon>
        <taxon>Chordata</taxon>
        <taxon>Craniata</taxon>
        <taxon>Vertebrata</taxon>
        <taxon>Euteleostomi</taxon>
        <taxon>Actinopterygii</taxon>
        <taxon>Neopterygii</taxon>
        <taxon>Teleostei</taxon>
        <taxon>Neoteleostei</taxon>
        <taxon>Acanthomorphata</taxon>
        <taxon>Anabantaria</taxon>
        <taxon>Anabantiformes</taxon>
        <taxon>Channoidei</taxon>
        <taxon>Channidae</taxon>
        <taxon>Channa</taxon>
    </lineage>
</organism>
<name>A0AA88NLT9_CHASR</name>
<proteinExistence type="inferred from homology"/>
<feature type="transmembrane region" description="Helical" evidence="3">
    <location>
        <begin position="82"/>
        <end position="103"/>
    </location>
</feature>
<evidence type="ECO:0000256" key="2">
    <source>
        <dbReference type="PIRSR" id="PIRSR600101-2"/>
    </source>
</evidence>
<keyword evidence="3" id="KW-0378">Hydrolase</keyword>
<feature type="binding site" evidence="2">
    <location>
        <begin position="510"/>
        <end position="511"/>
    </location>
    <ligand>
        <name>L-glutamate</name>
        <dbReference type="ChEBI" id="CHEBI:29985"/>
    </ligand>
</feature>
<sequence>MNISSETKLNEKSTCSYRSFDGSSSPSDFIFDLNKNYDFNSPPKEIPLEQLTSGGPNFLDLSPSNIKETDVDSPSQDALTPLYAISITFALGVTVALMLTIYLKDSPVFVTGVLVSDHERCTALGQRVLDDHGSSVDAAIVAALCLGVVHPHVSGVGGGGVMMVHDIQKNETRVINFQGTAPKTLREEMLHNISELKAGLQVGVPGMLVGLHRGHRLYGSLSWQDVVNRAAAVAREGFSVSFGLAEAISKVKDEQLSPTFRDIFIPGGQALLTGSFLRMPGLAGVLEGGLSNFYDGNVSQEMVDVVRVNGGVLSREDISNYSVDVERPVEGLCNDFIIQVPPPPSAGTALLLALNILKGLNLSENNKTKNQTAHWIAETVKAALAMGSGLGDPKSNASVNDLLSDMLSTRHADVLRQRLNYSRASSPGQYNSTAHYLQTELQAGHVVVMGPDDLMVSVASSLSRLFGSRLVTWSGIVLNSLILDFSWPHKTTGQQINQRNRIQAGTRPLTSLMPTVVVPAWHKCGIYVALSSSAGLQSLSAVTQLLIIALSQDQEKNFTFPPGGLRPQFQSNRVFVDKKGRVQDLHEKSQKFQRVKLNSDVQGILRSKDSIKAITITPLPDLF</sequence>
<reference evidence="4" key="1">
    <citation type="submission" date="2023-07" db="EMBL/GenBank/DDBJ databases">
        <title>Chromosome-level Genome Assembly of Striped Snakehead (Channa striata).</title>
        <authorList>
            <person name="Liu H."/>
        </authorList>
    </citation>
    <scope>NUCLEOTIDE SEQUENCE</scope>
    <source>
        <strain evidence="4">Gz</strain>
        <tissue evidence="4">Muscle</tissue>
    </source>
</reference>
<comment type="function">
    <text evidence="3">Cleaves the gamma-glutamyl peptide bond of glutathione and glutathione conjugates.</text>
</comment>
<comment type="pathway">
    <text evidence="3">Sulfur metabolism; glutathione metabolism.</text>
</comment>
<dbReference type="InterPro" id="IPR043137">
    <property type="entry name" value="GGT_ssub_C"/>
</dbReference>
<protein>
    <recommendedName>
        <fullName evidence="3">Glutathione hydrolase</fullName>
        <ecNumber evidence="3">2.3.2.2</ecNumber>
        <ecNumber evidence="3">3.4.19.13</ecNumber>
    </recommendedName>
    <alternativeName>
        <fullName evidence="3">Gamma-glutamyltransferase</fullName>
    </alternativeName>
    <alternativeName>
        <fullName evidence="3">Gamma-glutamyltranspeptidase</fullName>
    </alternativeName>
</protein>
<dbReference type="InterPro" id="IPR000101">
    <property type="entry name" value="GGT_peptidase"/>
</dbReference>
<dbReference type="InterPro" id="IPR029055">
    <property type="entry name" value="Ntn_hydrolases_N"/>
</dbReference>
<gene>
    <name evidence="4" type="ORF">Q5P01_002054</name>
</gene>
<evidence type="ECO:0000256" key="3">
    <source>
        <dbReference type="RuleBase" id="RU368068"/>
    </source>
</evidence>
<comment type="subcellular location">
    <subcellularLocation>
        <location evidence="3">Membrane</location>
        <topology evidence="3">Single-pass type II membrane protein</topology>
    </subcellularLocation>
</comment>
<comment type="catalytic activity">
    <reaction evidence="3">
        <text>glutathione + H2O = L-cysteinylglycine + L-glutamate</text>
        <dbReference type="Rhea" id="RHEA:28807"/>
        <dbReference type="ChEBI" id="CHEBI:15377"/>
        <dbReference type="ChEBI" id="CHEBI:29985"/>
        <dbReference type="ChEBI" id="CHEBI:57925"/>
        <dbReference type="ChEBI" id="CHEBI:61694"/>
        <dbReference type="EC" id="3.4.19.13"/>
    </reaction>
</comment>
<dbReference type="PANTHER" id="PTHR11686">
    <property type="entry name" value="GAMMA GLUTAMYL TRANSPEPTIDASE"/>
    <property type="match status" value="1"/>
</dbReference>
<dbReference type="GO" id="GO:0006751">
    <property type="term" value="P:glutathione catabolic process"/>
    <property type="evidence" value="ECO:0007669"/>
    <property type="project" value="UniProtKB-UniRule"/>
</dbReference>
<keyword evidence="3" id="KW-0812">Transmembrane</keyword>
<dbReference type="AlphaFoldDB" id="A0AA88NLT9"/>
<dbReference type="PRINTS" id="PR01210">
    <property type="entry name" value="GGTRANSPTASE"/>
</dbReference>